<evidence type="ECO:0000313" key="6">
    <source>
        <dbReference type="EMBL" id="KIE06874.1"/>
    </source>
</evidence>
<dbReference type="Proteomes" id="UP000029738">
    <property type="component" value="Unassembled WGS sequence"/>
</dbReference>
<dbReference type="STRING" id="1479485.DA73_0237095"/>
<dbReference type="InterPro" id="IPR003029">
    <property type="entry name" value="S1_domain"/>
</dbReference>
<dbReference type="EMBL" id="JHEG02000059">
    <property type="protein sequence ID" value="KIE06874.1"/>
    <property type="molecule type" value="Genomic_DNA"/>
</dbReference>
<dbReference type="PANTHER" id="PTHR10724">
    <property type="entry name" value="30S RIBOSOMAL PROTEIN S1"/>
    <property type="match status" value="1"/>
</dbReference>
<evidence type="ECO:0000256" key="1">
    <source>
        <dbReference type="ARBA" id="ARBA00006767"/>
    </source>
</evidence>
<dbReference type="EMBL" id="JHEG04000001">
    <property type="protein sequence ID" value="KAF3889749.1"/>
    <property type="molecule type" value="Genomic_DNA"/>
</dbReference>
<dbReference type="AlphaFoldDB" id="A0A0C1QMY4"/>
<dbReference type="OrthoDB" id="286090at2"/>
<dbReference type="InterPro" id="IPR012340">
    <property type="entry name" value="NA-bd_OB-fold"/>
</dbReference>
<evidence type="ECO:0000256" key="2">
    <source>
        <dbReference type="ARBA" id="ARBA00022980"/>
    </source>
</evidence>
<dbReference type="Pfam" id="PF00575">
    <property type="entry name" value="S1"/>
    <property type="match status" value="1"/>
</dbReference>
<dbReference type="GO" id="GO:0005840">
    <property type="term" value="C:ribosome"/>
    <property type="evidence" value="ECO:0007669"/>
    <property type="project" value="UniProtKB-KW"/>
</dbReference>
<accession>A0A0C1QMY4</accession>
<proteinExistence type="inferred from homology"/>
<evidence type="ECO:0000256" key="3">
    <source>
        <dbReference type="ARBA" id="ARBA00023274"/>
    </source>
</evidence>
<evidence type="ECO:0000313" key="5">
    <source>
        <dbReference type="EMBL" id="KAF3889749.1"/>
    </source>
</evidence>
<evidence type="ECO:0000313" key="7">
    <source>
        <dbReference type="Proteomes" id="UP000029738"/>
    </source>
</evidence>
<dbReference type="GO" id="GO:0006412">
    <property type="term" value="P:translation"/>
    <property type="evidence" value="ECO:0007669"/>
    <property type="project" value="TreeGrafter"/>
</dbReference>
<dbReference type="Gene3D" id="2.40.50.140">
    <property type="entry name" value="Nucleic acid-binding proteins"/>
    <property type="match status" value="1"/>
</dbReference>
<dbReference type="GO" id="GO:0003729">
    <property type="term" value="F:mRNA binding"/>
    <property type="evidence" value="ECO:0007669"/>
    <property type="project" value="TreeGrafter"/>
</dbReference>
<keyword evidence="2" id="KW-0689">Ribosomal protein</keyword>
<dbReference type="GO" id="GO:1990904">
    <property type="term" value="C:ribonucleoprotein complex"/>
    <property type="evidence" value="ECO:0007669"/>
    <property type="project" value="UniProtKB-KW"/>
</dbReference>
<dbReference type="SMART" id="SM00316">
    <property type="entry name" value="S1"/>
    <property type="match status" value="1"/>
</dbReference>
<comment type="similarity">
    <text evidence="1">Belongs to the bacterial ribosomal protein bS1 family.</text>
</comment>
<organism evidence="6">
    <name type="scientific">Tolypothrix bouteillei VB521301</name>
    <dbReference type="NCBI Taxonomy" id="1479485"/>
    <lineage>
        <taxon>Bacteria</taxon>
        <taxon>Bacillati</taxon>
        <taxon>Cyanobacteriota</taxon>
        <taxon>Cyanophyceae</taxon>
        <taxon>Nostocales</taxon>
        <taxon>Tolypothrichaceae</taxon>
        <taxon>Tolypothrix</taxon>
    </lineage>
</organism>
<gene>
    <name evidence="6" type="ORF">DA73_0237095</name>
    <name evidence="5" type="ORF">DA73_0400032980</name>
</gene>
<evidence type="ECO:0000259" key="4">
    <source>
        <dbReference type="PROSITE" id="PS50126"/>
    </source>
</evidence>
<comment type="caution">
    <text evidence="6">The sequence shown here is derived from an EMBL/GenBank/DDBJ whole genome shotgun (WGS) entry which is preliminary data.</text>
</comment>
<reference evidence="6" key="1">
    <citation type="journal article" date="2015" name="Genome Announc.">
        <title>Draft Genome Sequence of Tolypothrix boutellei Strain VB521301.</title>
        <authorList>
            <person name="Chandrababunaidu M.M."/>
            <person name="Singh D."/>
            <person name="Sen D."/>
            <person name="Bhan S."/>
            <person name="Das S."/>
            <person name="Gupta A."/>
            <person name="Adhikary S.P."/>
            <person name="Tripathy S."/>
        </authorList>
    </citation>
    <scope>NUCLEOTIDE SEQUENCE</scope>
    <source>
        <strain evidence="6">VB521301</strain>
    </source>
</reference>
<dbReference type="PANTHER" id="PTHR10724:SF7">
    <property type="entry name" value="SMALL RIBOSOMAL SUBUNIT PROTEIN BS1C"/>
    <property type="match status" value="1"/>
</dbReference>
<dbReference type="RefSeq" id="WP_038080436.1">
    <property type="nucleotide sequence ID" value="NZ_JHEG04000001.1"/>
</dbReference>
<reference evidence="5" key="2">
    <citation type="submission" date="2019-11" db="EMBL/GenBank/DDBJ databases">
        <title>Improved Assembly of Tolypothrix boutellei genome.</title>
        <authorList>
            <person name="Sarangi A.N."/>
            <person name="Mukherjee M."/>
            <person name="Ghosh S."/>
            <person name="Singh D."/>
            <person name="Das A."/>
            <person name="Kant S."/>
            <person name="Prusty A."/>
            <person name="Tripathy S."/>
        </authorList>
    </citation>
    <scope>NUCLEOTIDE SEQUENCE</scope>
    <source>
        <strain evidence="5">VB521301</strain>
    </source>
</reference>
<feature type="domain" description="S1 motif" evidence="4">
    <location>
        <begin position="271"/>
        <end position="339"/>
    </location>
</feature>
<keyword evidence="3" id="KW-0687">Ribonucleoprotein</keyword>
<sequence>MRVTLKQSKNEGILRGWILLGIEADDICTQIWTSSTFDPYQELYIWLGQIRGSQLPAKMIIDEEGHGVELIAERLSDLLVQFHIEPWMCGIDTTTRLKITTERCELIEAFHDGIVKFLKDEYQPSQWSLLDNLSNTNWQALLKPGNIRGQNWQKRLAMYGGGRDRGSETGREIVWNQLTLKQQWLVNLHDAMLWAIDLTANDRRTEAYALVSFYKNIPIDLALDELDASWYEKRRIELNKKSGLHENSIERRTPLNRAALAKARFKTLKLGQLVDGSICRIRSYGVFVDIGGYYALLSTATISQQPVEHPELVFQVGDWVRAIIVWIDVDKERVSLSTSDLENEPGDMLRNPLVVYEKAEEIAARYHQKECKYDTF</sequence>
<keyword evidence="7" id="KW-1185">Reference proteome</keyword>
<dbReference type="PROSITE" id="PS50126">
    <property type="entry name" value="S1"/>
    <property type="match status" value="1"/>
</dbReference>
<name>A0A0C1QMY4_9CYAN</name>
<dbReference type="InterPro" id="IPR050437">
    <property type="entry name" value="Ribos_protein_bS1-like"/>
</dbReference>
<dbReference type="GO" id="GO:0003735">
    <property type="term" value="F:structural constituent of ribosome"/>
    <property type="evidence" value="ECO:0007669"/>
    <property type="project" value="TreeGrafter"/>
</dbReference>
<protein>
    <submittedName>
        <fullName evidence="6">RNA-binding protein</fullName>
    </submittedName>
    <submittedName>
        <fullName evidence="5">S1 RNA-binding domain-containing protein</fullName>
    </submittedName>
</protein>
<dbReference type="SUPFAM" id="SSF50249">
    <property type="entry name" value="Nucleic acid-binding proteins"/>
    <property type="match status" value="1"/>
</dbReference>